<dbReference type="GO" id="GO:0005315">
    <property type="term" value="F:phosphate transmembrane transporter activity"/>
    <property type="evidence" value="ECO:0007669"/>
    <property type="project" value="InterPro"/>
</dbReference>
<evidence type="ECO:0000256" key="8">
    <source>
        <dbReference type="RuleBase" id="RU363043"/>
    </source>
</evidence>
<dbReference type="PROSITE" id="PS50928">
    <property type="entry name" value="ABC_TM1"/>
    <property type="match status" value="1"/>
</dbReference>
<keyword evidence="11" id="KW-1185">Reference proteome</keyword>
<feature type="domain" description="ABC transmembrane type-1" evidence="9">
    <location>
        <begin position="84"/>
        <end position="287"/>
    </location>
</feature>
<dbReference type="CDD" id="cd06261">
    <property type="entry name" value="TM_PBP2"/>
    <property type="match status" value="1"/>
</dbReference>
<accession>A0A2K9P1P7</accession>
<dbReference type="InterPro" id="IPR005672">
    <property type="entry name" value="Phosphate_PstA"/>
</dbReference>
<dbReference type="GO" id="GO:0035435">
    <property type="term" value="P:phosphate ion transmembrane transport"/>
    <property type="evidence" value="ECO:0007669"/>
    <property type="project" value="InterPro"/>
</dbReference>
<feature type="transmembrane region" description="Helical" evidence="8">
    <location>
        <begin position="152"/>
        <end position="171"/>
    </location>
</feature>
<dbReference type="InterPro" id="IPR000515">
    <property type="entry name" value="MetI-like"/>
</dbReference>
<feature type="transmembrane region" description="Helical" evidence="8">
    <location>
        <begin position="78"/>
        <end position="110"/>
    </location>
</feature>
<organism evidence="10 11">
    <name type="scientific">Monoglobus pectinilyticus</name>
    <dbReference type="NCBI Taxonomy" id="1981510"/>
    <lineage>
        <taxon>Bacteria</taxon>
        <taxon>Bacillati</taxon>
        <taxon>Bacillota</taxon>
        <taxon>Clostridia</taxon>
        <taxon>Monoglobales</taxon>
        <taxon>Monoglobaceae</taxon>
        <taxon>Monoglobus</taxon>
    </lineage>
</organism>
<feature type="transmembrane region" description="Helical" evidence="8">
    <location>
        <begin position="204"/>
        <end position="225"/>
    </location>
</feature>
<dbReference type="PANTHER" id="PTHR43470:SF3">
    <property type="entry name" value="PHOSPHATE TRANSPORT SYSTEM PERMEASE PROTEIN PSTA-RELATED"/>
    <property type="match status" value="1"/>
</dbReference>
<comment type="similarity">
    <text evidence="2 8">Belongs to the binding-protein-dependent transport system permease family. CysTW subfamily.</text>
</comment>
<dbReference type="Gene3D" id="1.10.3720.10">
    <property type="entry name" value="MetI-like"/>
    <property type="match status" value="1"/>
</dbReference>
<keyword evidence="5 8" id="KW-0812">Transmembrane</keyword>
<dbReference type="SUPFAM" id="SSF161098">
    <property type="entry name" value="MetI-like"/>
    <property type="match status" value="1"/>
</dbReference>
<proteinExistence type="inferred from homology"/>
<feature type="transmembrane region" description="Helical" evidence="8">
    <location>
        <begin position="270"/>
        <end position="291"/>
    </location>
</feature>
<evidence type="ECO:0000259" key="9">
    <source>
        <dbReference type="PROSITE" id="PS50928"/>
    </source>
</evidence>
<sequence length="297" mass="31616">MRIILRPSGEAAAEQRFAGRRSGMNKSKLQSVILRTLVYTAAFITFGVLICLIAYILIKGIPNLSLDLFSFEYNSENVSLFPALINTVVMTALSLVIAVPLGVFSAIYLVEYAKRGNKIVGLIRLTAETLSGIPSIVYGLFGFLLFVTAFSWGYSLLAGAFTLVIMILPVIMRTTEEALKAVPDTFREGSFGLGAGKLRTVFKIVLPSAVPGILAGVVLSVGRIVGETAALIYTAGTVAQIPSGLFGSGRTLAVHMYALWSEGLNTNQSYATAVVLLIIVVILNAASSALAKKISSK</sequence>
<evidence type="ECO:0000256" key="2">
    <source>
        <dbReference type="ARBA" id="ARBA00007069"/>
    </source>
</evidence>
<evidence type="ECO:0000313" key="10">
    <source>
        <dbReference type="EMBL" id="AUO19170.1"/>
    </source>
</evidence>
<evidence type="ECO:0000256" key="5">
    <source>
        <dbReference type="ARBA" id="ARBA00022692"/>
    </source>
</evidence>
<evidence type="ECO:0000256" key="7">
    <source>
        <dbReference type="ARBA" id="ARBA00023136"/>
    </source>
</evidence>
<keyword evidence="6 8" id="KW-1133">Transmembrane helix</keyword>
<dbReference type="EMBL" id="CP020991">
    <property type="protein sequence ID" value="AUO19170.1"/>
    <property type="molecule type" value="Genomic_DNA"/>
</dbReference>
<evidence type="ECO:0000256" key="6">
    <source>
        <dbReference type="ARBA" id="ARBA00022989"/>
    </source>
</evidence>
<evidence type="ECO:0000313" key="11">
    <source>
        <dbReference type="Proteomes" id="UP000235589"/>
    </source>
</evidence>
<reference evidence="10 11" key="1">
    <citation type="submission" date="2017-04" db="EMBL/GenBank/DDBJ databases">
        <title>Monoglobus pectinilyticus 14 draft genome.</title>
        <authorList>
            <person name="Kim C."/>
            <person name="Rosendale D.I."/>
            <person name="Kelly W.J."/>
            <person name="Tannock G.W."/>
            <person name="Patchett M.L."/>
            <person name="Jordens J.Z."/>
        </authorList>
    </citation>
    <scope>NUCLEOTIDE SEQUENCE [LARGE SCALE GENOMIC DNA]</scope>
    <source>
        <strain evidence="10 11">14</strain>
    </source>
</reference>
<dbReference type="Proteomes" id="UP000235589">
    <property type="component" value="Chromosome"/>
</dbReference>
<dbReference type="NCBIfam" id="TIGR00974">
    <property type="entry name" value="3a0107s02c"/>
    <property type="match status" value="1"/>
</dbReference>
<protein>
    <recommendedName>
        <fullName evidence="8">Phosphate transport system permease protein PstA</fullName>
    </recommendedName>
</protein>
<dbReference type="InterPro" id="IPR035906">
    <property type="entry name" value="MetI-like_sf"/>
</dbReference>
<dbReference type="KEGG" id="mpec:B9O19_01001"/>
<evidence type="ECO:0000256" key="3">
    <source>
        <dbReference type="ARBA" id="ARBA00022448"/>
    </source>
</evidence>
<gene>
    <name evidence="10" type="ORF">B9O19_01001</name>
</gene>
<dbReference type="AlphaFoldDB" id="A0A2K9P1P7"/>
<name>A0A2K9P1P7_9FIRM</name>
<keyword evidence="3" id="KW-0813">Transport</keyword>
<feature type="transmembrane region" description="Helical" evidence="8">
    <location>
        <begin position="32"/>
        <end position="58"/>
    </location>
</feature>
<keyword evidence="7 8" id="KW-0472">Membrane</keyword>
<feature type="transmembrane region" description="Helical" evidence="8">
    <location>
        <begin position="122"/>
        <end position="146"/>
    </location>
</feature>
<dbReference type="GO" id="GO:0005886">
    <property type="term" value="C:plasma membrane"/>
    <property type="evidence" value="ECO:0007669"/>
    <property type="project" value="UniProtKB-SubCell"/>
</dbReference>
<dbReference type="PANTHER" id="PTHR43470">
    <property type="entry name" value="PHOSPHATE TRANSPORT SYSTEM PERMEASE PROTEIN PSTA-RELATED"/>
    <property type="match status" value="1"/>
</dbReference>
<keyword evidence="4 8" id="KW-1003">Cell membrane</keyword>
<dbReference type="Pfam" id="PF00528">
    <property type="entry name" value="BPD_transp_1"/>
    <property type="match status" value="1"/>
</dbReference>
<comment type="subcellular location">
    <subcellularLocation>
        <location evidence="1 8">Cell membrane</location>
        <topology evidence="1 8">Multi-pass membrane protein</topology>
    </subcellularLocation>
</comment>
<evidence type="ECO:0000256" key="4">
    <source>
        <dbReference type="ARBA" id="ARBA00022475"/>
    </source>
</evidence>
<evidence type="ECO:0000256" key="1">
    <source>
        <dbReference type="ARBA" id="ARBA00004651"/>
    </source>
</evidence>